<dbReference type="OrthoDB" id="10025739at2759"/>
<dbReference type="Gene3D" id="3.30.310.50">
    <property type="entry name" value="Alpha-D-phosphohexomutase, C-terminal domain"/>
    <property type="match status" value="1"/>
</dbReference>
<dbReference type="Proteomes" id="UP000001997">
    <property type="component" value="Unassembled WGS sequence"/>
</dbReference>
<sequence length="82" mass="9142">MLPCSVTLNIPFQTEKQAVIAKRSLEPDPILKANELAVEYIAEDSSLICKFTGVNDRALRVAISSVIDNLKTVVECMDEFER</sequence>
<dbReference type="InParanoid" id="A5DD72"/>
<dbReference type="RefSeq" id="XP_001485552.1">
    <property type="nucleotide sequence ID" value="XM_001485502.1"/>
</dbReference>
<dbReference type="GeneID" id="5127511"/>
<dbReference type="OMA" id="KTIIECM"/>
<dbReference type="GO" id="GO:0000408">
    <property type="term" value="C:EKC/KEOPS complex"/>
    <property type="evidence" value="ECO:0007669"/>
    <property type="project" value="EnsemblFungi"/>
</dbReference>
<accession>A5DD72</accession>
<name>A5DD72_PICGU</name>
<evidence type="ECO:0008006" key="4">
    <source>
        <dbReference type="Google" id="ProtNLM"/>
    </source>
</evidence>
<dbReference type="KEGG" id="pgu:PGUG_01223"/>
<dbReference type="PANTHER" id="PTHR31283:SF5">
    <property type="entry name" value="EKC_KEOPS COMPLEX SUBUNIT LAGE3"/>
    <property type="match status" value="1"/>
</dbReference>
<dbReference type="AlphaFoldDB" id="A5DD72"/>
<dbReference type="VEuPathDB" id="FungiDB:PGUG_01223"/>
<evidence type="ECO:0000313" key="3">
    <source>
        <dbReference type="Proteomes" id="UP000001997"/>
    </source>
</evidence>
<evidence type="ECO:0000256" key="1">
    <source>
        <dbReference type="ARBA" id="ARBA00007073"/>
    </source>
</evidence>
<dbReference type="GO" id="GO:0000722">
    <property type="term" value="P:telomere maintenance via recombination"/>
    <property type="evidence" value="ECO:0007669"/>
    <property type="project" value="EnsemblFungi"/>
</dbReference>
<gene>
    <name evidence="2" type="ORF">PGUG_01223</name>
</gene>
<keyword evidence="3" id="KW-1185">Reference proteome</keyword>
<dbReference type="GO" id="GO:0070525">
    <property type="term" value="P:tRNA threonylcarbamoyladenosine metabolic process"/>
    <property type="evidence" value="ECO:0007669"/>
    <property type="project" value="EnsemblFungi"/>
</dbReference>
<dbReference type="Pfam" id="PF09341">
    <property type="entry name" value="Pcc1"/>
    <property type="match status" value="1"/>
</dbReference>
<dbReference type="eggNOG" id="ENOG502S7CS">
    <property type="taxonomic scope" value="Eukaryota"/>
</dbReference>
<proteinExistence type="inferred from homology"/>
<evidence type="ECO:0000313" key="2">
    <source>
        <dbReference type="EMBL" id="EDK37125.1"/>
    </source>
</evidence>
<dbReference type="EMBL" id="CH408156">
    <property type="protein sequence ID" value="EDK37125.1"/>
    <property type="molecule type" value="Genomic_DNA"/>
</dbReference>
<dbReference type="GO" id="GO:0045944">
    <property type="term" value="P:positive regulation of transcription by RNA polymerase II"/>
    <property type="evidence" value="ECO:0007669"/>
    <property type="project" value="EnsemblFungi"/>
</dbReference>
<dbReference type="HOGENOM" id="CLU_113770_5_0_1"/>
<dbReference type="FunCoup" id="A5DD72">
    <property type="interactions" value="70"/>
</dbReference>
<organism evidence="2 3">
    <name type="scientific">Meyerozyma guilliermondii (strain ATCC 6260 / CBS 566 / DSM 6381 / JCM 1539 / NBRC 10279 / NRRL Y-324)</name>
    <name type="common">Yeast</name>
    <name type="synonym">Candida guilliermondii</name>
    <dbReference type="NCBI Taxonomy" id="294746"/>
    <lineage>
        <taxon>Eukaryota</taxon>
        <taxon>Fungi</taxon>
        <taxon>Dikarya</taxon>
        <taxon>Ascomycota</taxon>
        <taxon>Saccharomycotina</taxon>
        <taxon>Pichiomycetes</taxon>
        <taxon>Debaryomycetaceae</taxon>
        <taxon>Meyerozyma</taxon>
    </lineage>
</organism>
<dbReference type="GO" id="GO:0071444">
    <property type="term" value="P:cellular response to pheromone"/>
    <property type="evidence" value="ECO:0007669"/>
    <property type="project" value="EnsemblFungi"/>
</dbReference>
<dbReference type="PANTHER" id="PTHR31283">
    <property type="entry name" value="EKC/KEOPS COMPLEX SUBUNIT PCC1 FAMILY MEMBER"/>
    <property type="match status" value="1"/>
</dbReference>
<dbReference type="GO" id="GO:0000785">
    <property type="term" value="C:chromatin"/>
    <property type="evidence" value="ECO:0007669"/>
    <property type="project" value="EnsemblFungi"/>
</dbReference>
<dbReference type="GO" id="GO:0031490">
    <property type="term" value="F:chromatin DNA binding"/>
    <property type="evidence" value="ECO:0007669"/>
    <property type="project" value="EnsemblFungi"/>
</dbReference>
<dbReference type="InterPro" id="IPR015419">
    <property type="entry name" value="CTAG/Pcc1"/>
</dbReference>
<reference evidence="2 3" key="1">
    <citation type="journal article" date="2009" name="Nature">
        <title>Evolution of pathogenicity and sexual reproduction in eight Candida genomes.</title>
        <authorList>
            <person name="Butler G."/>
            <person name="Rasmussen M.D."/>
            <person name="Lin M.F."/>
            <person name="Santos M.A."/>
            <person name="Sakthikumar S."/>
            <person name="Munro C.A."/>
            <person name="Rheinbay E."/>
            <person name="Grabherr M."/>
            <person name="Forche A."/>
            <person name="Reedy J.L."/>
            <person name="Agrafioti I."/>
            <person name="Arnaud M.B."/>
            <person name="Bates S."/>
            <person name="Brown A.J."/>
            <person name="Brunke S."/>
            <person name="Costanzo M.C."/>
            <person name="Fitzpatrick D.A."/>
            <person name="de Groot P.W."/>
            <person name="Harris D."/>
            <person name="Hoyer L.L."/>
            <person name="Hube B."/>
            <person name="Klis F.M."/>
            <person name="Kodira C."/>
            <person name="Lennard N."/>
            <person name="Logue M.E."/>
            <person name="Martin R."/>
            <person name="Neiman A.M."/>
            <person name="Nikolaou E."/>
            <person name="Quail M.A."/>
            <person name="Quinn J."/>
            <person name="Santos M.C."/>
            <person name="Schmitzberger F.F."/>
            <person name="Sherlock G."/>
            <person name="Shah P."/>
            <person name="Silverstein K.A."/>
            <person name="Skrzypek M.S."/>
            <person name="Soll D."/>
            <person name="Staggs R."/>
            <person name="Stansfield I."/>
            <person name="Stumpf M.P."/>
            <person name="Sudbery P.E."/>
            <person name="Srikantha T."/>
            <person name="Zeng Q."/>
            <person name="Berman J."/>
            <person name="Berriman M."/>
            <person name="Heitman J."/>
            <person name="Gow N.A."/>
            <person name="Lorenz M.C."/>
            <person name="Birren B.W."/>
            <person name="Kellis M."/>
            <person name="Cuomo C.A."/>
        </authorList>
    </citation>
    <scope>NUCLEOTIDE SEQUENCE [LARGE SCALE GENOMIC DNA]</scope>
    <source>
        <strain evidence="3">ATCC 6260 / CBS 566 / DSM 6381 / JCM 1539 / NBRC 10279 / NRRL Y-324</strain>
    </source>
</reference>
<protein>
    <recommendedName>
        <fullName evidence="4">Transcription factor Pcc1</fullName>
    </recommendedName>
</protein>
<comment type="similarity">
    <text evidence="1">Belongs to the CTAG/PCC1 family.</text>
</comment>